<keyword evidence="11" id="KW-1185">Reference proteome</keyword>
<proteinExistence type="inferred from homology"/>
<dbReference type="InterPro" id="IPR037294">
    <property type="entry name" value="ABC_BtuC-like"/>
</dbReference>
<gene>
    <name evidence="10" type="ORF">BEP19_11855</name>
</gene>
<feature type="transmembrane region" description="Helical" evidence="8">
    <location>
        <begin position="287"/>
        <end position="304"/>
    </location>
</feature>
<dbReference type="Pfam" id="PF01032">
    <property type="entry name" value="FecCD"/>
    <property type="match status" value="1"/>
</dbReference>
<dbReference type="Proteomes" id="UP000284219">
    <property type="component" value="Unassembled WGS sequence"/>
</dbReference>
<accession>A0A419SGJ7</accession>
<evidence type="ECO:0000256" key="5">
    <source>
        <dbReference type="ARBA" id="ARBA00022692"/>
    </source>
</evidence>
<organism evidence="10 11">
    <name type="scientific">Ammoniphilus oxalaticus</name>
    <dbReference type="NCBI Taxonomy" id="66863"/>
    <lineage>
        <taxon>Bacteria</taxon>
        <taxon>Bacillati</taxon>
        <taxon>Bacillota</taxon>
        <taxon>Bacilli</taxon>
        <taxon>Bacillales</taxon>
        <taxon>Paenibacillaceae</taxon>
        <taxon>Aneurinibacillus group</taxon>
        <taxon>Ammoniphilus</taxon>
    </lineage>
</organism>
<dbReference type="FunFam" id="1.10.3470.10:FF:000001">
    <property type="entry name" value="Vitamin B12 ABC transporter permease BtuC"/>
    <property type="match status" value="1"/>
</dbReference>
<keyword evidence="3" id="KW-0813">Transport</keyword>
<evidence type="ECO:0000256" key="7">
    <source>
        <dbReference type="ARBA" id="ARBA00023136"/>
    </source>
</evidence>
<feature type="transmembrane region" description="Helical" evidence="8">
    <location>
        <begin position="248"/>
        <end position="275"/>
    </location>
</feature>
<evidence type="ECO:0000256" key="8">
    <source>
        <dbReference type="SAM" id="Phobius"/>
    </source>
</evidence>
<feature type="transmembrane region" description="Helical" evidence="8">
    <location>
        <begin position="76"/>
        <end position="93"/>
    </location>
</feature>
<keyword evidence="4" id="KW-1003">Cell membrane</keyword>
<evidence type="ECO:0000256" key="3">
    <source>
        <dbReference type="ARBA" id="ARBA00022448"/>
    </source>
</evidence>
<dbReference type="SUPFAM" id="SSF81345">
    <property type="entry name" value="ABC transporter involved in vitamin B12 uptake, BtuC"/>
    <property type="match status" value="1"/>
</dbReference>
<feature type="transmembrane region" description="Helical" evidence="8">
    <location>
        <begin position="202"/>
        <end position="223"/>
    </location>
</feature>
<evidence type="ECO:0000256" key="2">
    <source>
        <dbReference type="ARBA" id="ARBA00007935"/>
    </source>
</evidence>
<feature type="transmembrane region" description="Helical" evidence="8">
    <location>
        <begin position="316"/>
        <end position="336"/>
    </location>
</feature>
<dbReference type="GO" id="GO:0033214">
    <property type="term" value="P:siderophore-iron import into cell"/>
    <property type="evidence" value="ECO:0007669"/>
    <property type="project" value="TreeGrafter"/>
</dbReference>
<dbReference type="AlphaFoldDB" id="A0A419SGJ7"/>
<evidence type="ECO:0000256" key="6">
    <source>
        <dbReference type="ARBA" id="ARBA00022989"/>
    </source>
</evidence>
<name>A0A419SGJ7_9BACL</name>
<dbReference type="RefSeq" id="WP_120190412.1">
    <property type="nucleotide sequence ID" value="NZ_MCHY01000009.1"/>
</dbReference>
<feature type="transmembrane region" description="Helical" evidence="8">
    <location>
        <begin position="105"/>
        <end position="127"/>
    </location>
</feature>
<feature type="domain" description="Major facilitator superfamily (MFS) profile" evidence="9">
    <location>
        <begin position="161"/>
        <end position="346"/>
    </location>
</feature>
<dbReference type="PANTHER" id="PTHR30472:SF68">
    <property type="entry name" value="FERRICHROME TRANSPORT SYSTEM PERMEASE PROTEIN FHUB"/>
    <property type="match status" value="1"/>
</dbReference>
<dbReference type="GO" id="GO:0022857">
    <property type="term" value="F:transmembrane transporter activity"/>
    <property type="evidence" value="ECO:0007669"/>
    <property type="project" value="InterPro"/>
</dbReference>
<dbReference type="InterPro" id="IPR000522">
    <property type="entry name" value="ABC_transptr_permease_BtuC"/>
</dbReference>
<protein>
    <submittedName>
        <fullName evidence="10">Iron ABC transporter permease</fullName>
    </submittedName>
</protein>
<feature type="transmembrane region" description="Helical" evidence="8">
    <location>
        <begin position="160"/>
        <end position="182"/>
    </location>
</feature>
<keyword evidence="5 8" id="KW-0812">Transmembrane</keyword>
<evidence type="ECO:0000256" key="4">
    <source>
        <dbReference type="ARBA" id="ARBA00022475"/>
    </source>
</evidence>
<comment type="caution">
    <text evidence="10">The sequence shown here is derived from an EMBL/GenBank/DDBJ whole genome shotgun (WGS) entry which is preliminary data.</text>
</comment>
<comment type="similarity">
    <text evidence="2">Belongs to the binding-protein-dependent transport system permease family. FecCD subfamily.</text>
</comment>
<dbReference type="Gene3D" id="1.10.3470.10">
    <property type="entry name" value="ABC transporter involved in vitamin B12 uptake, BtuC"/>
    <property type="match status" value="1"/>
</dbReference>
<dbReference type="InterPro" id="IPR020846">
    <property type="entry name" value="MFS_dom"/>
</dbReference>
<dbReference type="OrthoDB" id="9811721at2"/>
<dbReference type="PANTHER" id="PTHR30472">
    <property type="entry name" value="FERRIC ENTEROBACTIN TRANSPORT SYSTEM PERMEASE PROTEIN"/>
    <property type="match status" value="1"/>
</dbReference>
<sequence length="346" mass="37112">MAQRDSQLTITRVEDPRRKKRIVTLLIFLLLCSLSIIYGIMVGPVSIRLSDIWQAFIASPSTVETRIVWDLRLPRLLTGLLVGSCLAVSGALLQGVMRNPLADPGIIGVSAGAGLVAVIMMIVFPAYTHLTPFGAFIGALAATCMIYFVAWNGGVSPLRMILAGVAINALLGALTSTVMILYSDRVQAVLPWLVGGLAGRSWPHFFIILPYAALGLFLSIFAIKHANIMLLGDEVARLAGNKVERSRFYLIILAALLAGAAVSVAGLIGFVGLVVPHFVRLIVGNDYRYLLPISAIAGAFLVALADTSARSWFDPIELPVGILLAVIGAPFFLYLLRGGKQGWKMS</sequence>
<keyword evidence="7 8" id="KW-0472">Membrane</keyword>
<feature type="transmembrane region" description="Helical" evidence="8">
    <location>
        <begin position="133"/>
        <end position="153"/>
    </location>
</feature>
<keyword evidence="6 8" id="KW-1133">Transmembrane helix</keyword>
<feature type="transmembrane region" description="Helical" evidence="8">
    <location>
        <begin position="21"/>
        <end position="41"/>
    </location>
</feature>
<reference evidence="10 11" key="1">
    <citation type="submission" date="2016-08" db="EMBL/GenBank/DDBJ databases">
        <title>Novel Firmicute Genomes.</title>
        <authorList>
            <person name="Poppleton D.I."/>
            <person name="Gribaldo S."/>
        </authorList>
    </citation>
    <scope>NUCLEOTIDE SEQUENCE [LARGE SCALE GENOMIC DNA]</scope>
    <source>
        <strain evidence="10 11">RAOx-1</strain>
    </source>
</reference>
<dbReference type="EMBL" id="MCHY01000009">
    <property type="protein sequence ID" value="RKD22921.1"/>
    <property type="molecule type" value="Genomic_DNA"/>
</dbReference>
<evidence type="ECO:0000313" key="11">
    <source>
        <dbReference type="Proteomes" id="UP000284219"/>
    </source>
</evidence>
<dbReference type="PROSITE" id="PS50850">
    <property type="entry name" value="MFS"/>
    <property type="match status" value="1"/>
</dbReference>
<dbReference type="GO" id="GO:0005886">
    <property type="term" value="C:plasma membrane"/>
    <property type="evidence" value="ECO:0007669"/>
    <property type="project" value="UniProtKB-SubCell"/>
</dbReference>
<evidence type="ECO:0000259" key="9">
    <source>
        <dbReference type="PROSITE" id="PS50850"/>
    </source>
</evidence>
<dbReference type="CDD" id="cd06550">
    <property type="entry name" value="TM_ABC_iron-siderophores_like"/>
    <property type="match status" value="1"/>
</dbReference>
<comment type="subcellular location">
    <subcellularLocation>
        <location evidence="1">Cell membrane</location>
        <topology evidence="1">Multi-pass membrane protein</topology>
    </subcellularLocation>
</comment>
<evidence type="ECO:0000313" key="10">
    <source>
        <dbReference type="EMBL" id="RKD22921.1"/>
    </source>
</evidence>
<evidence type="ECO:0000256" key="1">
    <source>
        <dbReference type="ARBA" id="ARBA00004651"/>
    </source>
</evidence>